<dbReference type="PROSITE" id="PS50297">
    <property type="entry name" value="ANK_REP_REGION"/>
    <property type="match status" value="2"/>
</dbReference>
<dbReference type="InterPro" id="IPR036770">
    <property type="entry name" value="Ankyrin_rpt-contain_sf"/>
</dbReference>
<dbReference type="Pfam" id="PF24883">
    <property type="entry name" value="NPHP3_N"/>
    <property type="match status" value="1"/>
</dbReference>
<sequence length="622" mass="69923">MTSTTQSQMLHKKLCPGDCSTQRQEELKREQIPTLGSWFLAEKCTQDWINCHPLLWAYGPSATGKTFISSLLVEHIRSAPSVASQNIATAVFYFQSHLDRQHNVADFGYALSSIARQLVAQLSEYALKALLLEKELTAWGIDPELLRRIISSFESIFIIFDGVDTSARAFQDLLVDIFKLPTEQLNLHIFITSRYPPPRFLIDQFQASAAEIRAPDEDLTKYILQGTEGIVAPEQQQEFSDAVSNLAKLLDGCYPPSISQLFLLHEEAAPLDILAELVDAFTITPASAKVEILCEFAIIQIKKSRHGRLLYMVYKLVAKIEQFGYTPTRHIIGEMLEALAIQSEFEQSYSMDKGQEHAAFIMFSGRGQILRSQSPLLRDHLAKEKSREFEEELFQASLRYLSLKEFSGGPCPSSMSLKERFQRHPFLPYAARIFSTSASRFRNLPNSIELFTNFSSCHGSVESYLQARSAWPYLVDATYDELEDAEERWRFYPLGYRPLHLACDIIGGKYLIEALLHRGEDIQARTENGQTALHLAAEIESDSNTLAALLENGADVSATDNDGETPLSMAVVHGCLDSVKLLLQYGADIGTIHCNVLLECTQERPEIAEYLNIRGLLSKICV</sequence>
<dbReference type="PANTHER" id="PTHR24198">
    <property type="entry name" value="ANKYRIN REPEAT AND PROTEIN KINASE DOMAIN-CONTAINING PROTEIN"/>
    <property type="match status" value="1"/>
</dbReference>
<dbReference type="InterPro" id="IPR002110">
    <property type="entry name" value="Ankyrin_rpt"/>
</dbReference>
<dbReference type="PANTHER" id="PTHR24198:SF165">
    <property type="entry name" value="ANKYRIN REPEAT-CONTAINING PROTEIN-RELATED"/>
    <property type="match status" value="1"/>
</dbReference>
<dbReference type="Pfam" id="PF12796">
    <property type="entry name" value="Ank_2"/>
    <property type="match status" value="1"/>
</dbReference>
<dbReference type="PROSITE" id="PS50088">
    <property type="entry name" value="ANK_REPEAT"/>
    <property type="match status" value="3"/>
</dbReference>
<feature type="repeat" description="ANK" evidence="3">
    <location>
        <begin position="528"/>
        <end position="561"/>
    </location>
</feature>
<dbReference type="SMART" id="SM00248">
    <property type="entry name" value="ANK"/>
    <property type="match status" value="3"/>
</dbReference>
<feature type="repeat" description="ANK" evidence="3">
    <location>
        <begin position="494"/>
        <end position="527"/>
    </location>
</feature>
<dbReference type="SUPFAM" id="SSF52540">
    <property type="entry name" value="P-loop containing nucleoside triphosphate hydrolases"/>
    <property type="match status" value="1"/>
</dbReference>
<evidence type="ECO:0000313" key="6">
    <source>
        <dbReference type="Proteomes" id="UP000509510"/>
    </source>
</evidence>
<reference evidence="6" key="1">
    <citation type="submission" date="2020-06" db="EMBL/GenBank/DDBJ databases">
        <title>A chromosome-scale genome assembly of Talaromyces rugulosus W13939.</title>
        <authorList>
            <person name="Wang B."/>
            <person name="Guo L."/>
            <person name="Ye K."/>
            <person name="Wang L."/>
        </authorList>
    </citation>
    <scope>NUCLEOTIDE SEQUENCE [LARGE SCALE GENOMIC DNA]</scope>
    <source>
        <strain evidence="6">W13939</strain>
    </source>
</reference>
<dbReference type="KEGG" id="trg:TRUGW13939_09311"/>
<name>A0A7H8R705_TALRU</name>
<keyword evidence="2 3" id="KW-0040">ANK repeat</keyword>
<dbReference type="InterPro" id="IPR056884">
    <property type="entry name" value="NPHP3-like_N"/>
</dbReference>
<protein>
    <recommendedName>
        <fullName evidence="4">Nephrocystin 3-like N-terminal domain-containing protein</fullName>
    </recommendedName>
</protein>
<proteinExistence type="predicted"/>
<evidence type="ECO:0000259" key="4">
    <source>
        <dbReference type="Pfam" id="PF24883"/>
    </source>
</evidence>
<dbReference type="EMBL" id="CP055902">
    <property type="protein sequence ID" value="QKX62154.1"/>
    <property type="molecule type" value="Genomic_DNA"/>
</dbReference>
<dbReference type="GeneID" id="55996795"/>
<evidence type="ECO:0000256" key="2">
    <source>
        <dbReference type="ARBA" id="ARBA00023043"/>
    </source>
</evidence>
<dbReference type="InterPro" id="IPR027417">
    <property type="entry name" value="P-loop_NTPase"/>
</dbReference>
<keyword evidence="6" id="KW-1185">Reference proteome</keyword>
<feature type="repeat" description="ANK" evidence="3">
    <location>
        <begin position="562"/>
        <end position="594"/>
    </location>
</feature>
<dbReference type="Gene3D" id="1.25.40.20">
    <property type="entry name" value="Ankyrin repeat-containing domain"/>
    <property type="match status" value="1"/>
</dbReference>
<dbReference type="OrthoDB" id="4807664at2759"/>
<feature type="domain" description="Nephrocystin 3-like N-terminal" evidence="4">
    <location>
        <begin position="36"/>
        <end position="194"/>
    </location>
</feature>
<dbReference type="SUPFAM" id="SSF48403">
    <property type="entry name" value="Ankyrin repeat"/>
    <property type="match status" value="1"/>
</dbReference>
<dbReference type="Gene3D" id="3.40.50.300">
    <property type="entry name" value="P-loop containing nucleotide triphosphate hydrolases"/>
    <property type="match status" value="1"/>
</dbReference>
<evidence type="ECO:0000256" key="1">
    <source>
        <dbReference type="ARBA" id="ARBA00022737"/>
    </source>
</evidence>
<evidence type="ECO:0000256" key="3">
    <source>
        <dbReference type="PROSITE-ProRule" id="PRU00023"/>
    </source>
</evidence>
<organism evidence="5 6">
    <name type="scientific">Talaromyces rugulosus</name>
    <name type="common">Penicillium rugulosum</name>
    <dbReference type="NCBI Taxonomy" id="121627"/>
    <lineage>
        <taxon>Eukaryota</taxon>
        <taxon>Fungi</taxon>
        <taxon>Dikarya</taxon>
        <taxon>Ascomycota</taxon>
        <taxon>Pezizomycotina</taxon>
        <taxon>Eurotiomycetes</taxon>
        <taxon>Eurotiomycetidae</taxon>
        <taxon>Eurotiales</taxon>
        <taxon>Trichocomaceae</taxon>
        <taxon>Talaromyces</taxon>
        <taxon>Talaromyces sect. Islandici</taxon>
    </lineage>
</organism>
<dbReference type="Proteomes" id="UP000509510">
    <property type="component" value="Chromosome V"/>
</dbReference>
<evidence type="ECO:0000313" key="5">
    <source>
        <dbReference type="EMBL" id="QKX62154.1"/>
    </source>
</evidence>
<dbReference type="AlphaFoldDB" id="A0A7H8R705"/>
<dbReference type="RefSeq" id="XP_035348328.1">
    <property type="nucleotide sequence ID" value="XM_035492435.1"/>
</dbReference>
<keyword evidence="1" id="KW-0677">Repeat</keyword>
<gene>
    <name evidence="5" type="ORF">TRUGW13939_09311</name>
</gene>
<accession>A0A7H8R705</accession>